<dbReference type="InterPro" id="IPR044148">
    <property type="entry name" value="ALDH_GabD1-like"/>
</dbReference>
<keyword evidence="3" id="KW-0560">Oxidoreductase</keyword>
<dbReference type="EMBL" id="QKTW01000003">
    <property type="protein sequence ID" value="PZF74506.1"/>
    <property type="molecule type" value="Genomic_DNA"/>
</dbReference>
<dbReference type="InterPro" id="IPR016163">
    <property type="entry name" value="Ald_DH_C"/>
</dbReference>
<dbReference type="OrthoDB" id="629320at2"/>
<dbReference type="CDD" id="cd07100">
    <property type="entry name" value="ALDH_SSADH1_GabD1"/>
    <property type="match status" value="1"/>
</dbReference>
<evidence type="ECO:0000256" key="3">
    <source>
        <dbReference type="ARBA" id="ARBA00023002"/>
    </source>
</evidence>
<dbReference type="InterPro" id="IPR016160">
    <property type="entry name" value="Ald_DH_CS_CYS"/>
</dbReference>
<dbReference type="FunFam" id="3.40.605.10:FF:000012">
    <property type="entry name" value="NAD-dependent succinate-semialdehyde dehydrogenase"/>
    <property type="match status" value="1"/>
</dbReference>
<dbReference type="RefSeq" id="WP_110997346.1">
    <property type="nucleotide sequence ID" value="NZ_QKTW01000003.1"/>
</dbReference>
<dbReference type="GO" id="GO:0004777">
    <property type="term" value="F:succinate-semialdehyde dehydrogenase (NAD+) activity"/>
    <property type="evidence" value="ECO:0007669"/>
    <property type="project" value="TreeGrafter"/>
</dbReference>
<dbReference type="InterPro" id="IPR015590">
    <property type="entry name" value="Aldehyde_DH_dom"/>
</dbReference>
<dbReference type="PROSITE" id="PS00070">
    <property type="entry name" value="ALDEHYDE_DEHYDR_CYS"/>
    <property type="match status" value="1"/>
</dbReference>
<dbReference type="AlphaFoldDB" id="A0A2W2BM36"/>
<comment type="similarity">
    <text evidence="1">Belongs to the aldehyde dehydrogenase family.</text>
</comment>
<sequence length="457" mass="49682">MSEKLLSINPTNGSVIASYDIFDEQKVEKAVTLAHKTFDSWRKLSFRERGTVLKNIAKELRKQKKYLAELATAEMGKPIAQSIAEVEKCANTLDYFAKEGANFLANEVIETDARKSYVSFQPLGTVLAIMPWNFPYWQVLRCMGPILMGGNTMLLKHASNVSGCALAIEKVVKDAGAPKGIFQTLLLPSSRIEALIGHPAIAAVTLTGSTHAGSKVASAAGSHLKKLVLELGGSDPYVILDDADLDLAAKVCVEGRLVNSGQSCVAAKRFIVVKSLRKEFEKRMTEQMKASTYGNPMDTSSRIGPMARVDLRDELHKQVEASIAKGAKLLCGGFIPEGDGAYYPPSVLTNVKKGMPAYDEEMFGPVAAIIEAKDEKDAIRLANDSIYGLGAAVFSKDRKRAEMIAATELNAGSCYVNAQVHSDMRMPFGGVKQSGYGRELGEFGIREFMNIKSVFIH</sequence>
<proteinExistence type="inferred from homology"/>
<dbReference type="Pfam" id="PF00171">
    <property type="entry name" value="Aldedh"/>
    <property type="match status" value="1"/>
</dbReference>
<gene>
    <name evidence="5" type="ORF">DN068_02720</name>
</gene>
<dbReference type="SUPFAM" id="SSF53720">
    <property type="entry name" value="ALDH-like"/>
    <property type="match status" value="1"/>
</dbReference>
<dbReference type="Proteomes" id="UP000248745">
    <property type="component" value="Unassembled WGS sequence"/>
</dbReference>
<evidence type="ECO:0000313" key="6">
    <source>
        <dbReference type="Proteomes" id="UP000248745"/>
    </source>
</evidence>
<protein>
    <submittedName>
        <fullName evidence="5">NAD-dependent succinate-semialdehyde dehydrogenase</fullName>
    </submittedName>
</protein>
<accession>A0A2W2BM36</accession>
<feature type="domain" description="Aldehyde dehydrogenase" evidence="4">
    <location>
        <begin position="3"/>
        <end position="454"/>
    </location>
</feature>
<keyword evidence="2" id="KW-0521">NADP</keyword>
<comment type="caution">
    <text evidence="5">The sequence shown here is derived from an EMBL/GenBank/DDBJ whole genome shotgun (WGS) entry which is preliminary data.</text>
</comment>
<evidence type="ECO:0000256" key="1">
    <source>
        <dbReference type="ARBA" id="ARBA00009986"/>
    </source>
</evidence>
<dbReference type="Gene3D" id="3.40.309.10">
    <property type="entry name" value="Aldehyde Dehydrogenase, Chain A, domain 2"/>
    <property type="match status" value="1"/>
</dbReference>
<dbReference type="Gene3D" id="3.40.605.10">
    <property type="entry name" value="Aldehyde Dehydrogenase, Chain A, domain 1"/>
    <property type="match status" value="1"/>
</dbReference>
<reference evidence="5 6" key="1">
    <citation type="submission" date="2018-06" db="EMBL/GenBank/DDBJ databases">
        <title>Mucibacter soli gen. nov., sp. nov., a new member of the family Chitinophagaceae producing mucin.</title>
        <authorList>
            <person name="Kim M.-K."/>
            <person name="Park S."/>
            <person name="Kim T.-S."/>
            <person name="Joung Y."/>
            <person name="Han J.-H."/>
            <person name="Kim S.B."/>
        </authorList>
    </citation>
    <scope>NUCLEOTIDE SEQUENCE [LARGE SCALE GENOMIC DNA]</scope>
    <source>
        <strain evidence="5 6">R1-15</strain>
    </source>
</reference>
<name>A0A2W2BM36_9BACT</name>
<dbReference type="InterPro" id="IPR016161">
    <property type="entry name" value="Ald_DH/histidinol_DH"/>
</dbReference>
<evidence type="ECO:0000259" key="4">
    <source>
        <dbReference type="Pfam" id="PF00171"/>
    </source>
</evidence>
<dbReference type="PANTHER" id="PTHR43217:SF1">
    <property type="entry name" value="SUCCINATE SEMIALDEHYDE DEHYDROGENASE [NAD(P)+] SAD"/>
    <property type="match status" value="1"/>
</dbReference>
<keyword evidence="6" id="KW-1185">Reference proteome</keyword>
<organism evidence="5 6">
    <name type="scientific">Taibaiella soli</name>
    <dbReference type="NCBI Taxonomy" id="1649169"/>
    <lineage>
        <taxon>Bacteria</taxon>
        <taxon>Pseudomonadati</taxon>
        <taxon>Bacteroidota</taxon>
        <taxon>Chitinophagia</taxon>
        <taxon>Chitinophagales</taxon>
        <taxon>Chitinophagaceae</taxon>
        <taxon>Taibaiella</taxon>
    </lineage>
</organism>
<dbReference type="GO" id="GO:0004030">
    <property type="term" value="F:aldehyde dehydrogenase [NAD(P)+] activity"/>
    <property type="evidence" value="ECO:0007669"/>
    <property type="project" value="InterPro"/>
</dbReference>
<dbReference type="FunFam" id="3.40.309.10:FF:000010">
    <property type="entry name" value="Gamma-aminobutyraldehyde dehydrogenase"/>
    <property type="match status" value="1"/>
</dbReference>
<evidence type="ECO:0000256" key="2">
    <source>
        <dbReference type="ARBA" id="ARBA00022857"/>
    </source>
</evidence>
<dbReference type="PANTHER" id="PTHR43217">
    <property type="entry name" value="SUCCINATE SEMIALDEHYDE DEHYDROGENASE [NAD(P)+] SAD"/>
    <property type="match status" value="1"/>
</dbReference>
<dbReference type="InterPro" id="IPR047110">
    <property type="entry name" value="GABD/Sad-like"/>
</dbReference>
<dbReference type="InterPro" id="IPR016162">
    <property type="entry name" value="Ald_DH_N"/>
</dbReference>
<evidence type="ECO:0000313" key="5">
    <source>
        <dbReference type="EMBL" id="PZF74506.1"/>
    </source>
</evidence>